<dbReference type="GO" id="GO:0004056">
    <property type="term" value="F:argininosuccinate lyase activity"/>
    <property type="evidence" value="ECO:0007669"/>
    <property type="project" value="InterPro"/>
</dbReference>
<dbReference type="Gene3D" id="1.20.200.10">
    <property type="entry name" value="Fumarase/aspartase (Central domain)"/>
    <property type="match status" value="1"/>
</dbReference>
<dbReference type="Gene3D" id="1.10.40.30">
    <property type="entry name" value="Fumarase/aspartase (C-terminal domain)"/>
    <property type="match status" value="1"/>
</dbReference>
<dbReference type="PRINTS" id="PR00149">
    <property type="entry name" value="FUMRATELYASE"/>
</dbReference>
<dbReference type="InterPro" id="IPR000362">
    <property type="entry name" value="Fumarate_lyase_fam"/>
</dbReference>
<dbReference type="InterPro" id="IPR008948">
    <property type="entry name" value="L-Aspartase-like"/>
</dbReference>
<dbReference type="InterPro" id="IPR022761">
    <property type="entry name" value="Fumarate_lyase_N"/>
</dbReference>
<dbReference type="PANTHER" id="PTHR43814:SF1">
    <property type="entry name" value="ARGININOSUCCINATE LYASE"/>
    <property type="match status" value="1"/>
</dbReference>
<gene>
    <name evidence="2" type="ORF">UFOPK2786_01305</name>
</gene>
<feature type="domain" description="Fumarate lyase N-terminal" evidence="1">
    <location>
        <begin position="87"/>
        <end position="293"/>
    </location>
</feature>
<dbReference type="Pfam" id="PF00206">
    <property type="entry name" value="Lyase_1"/>
    <property type="match status" value="1"/>
</dbReference>
<sequence>MTTGRDELAESGYAWEIADAPILHEALNLADLEHALELRAIGAITEADGATLLRGLLALHSLPAEAVGYDPSLGELVTSREAYLEGEIGDAAGFLRAGRTRREAVRTAFRIVVRRQVLDLIADACALTTVICERSEEHARTLMPDYTYLQPAQASTFGHYLLSFADPVLRDARRLMSEFANVNESPAGSGAANGSPLIKDRAGAADALGFARPGEHIRDAMWQTDPFAHVLFHATSLVLAEDRLAEDLEIFASREFDFVSLADNVVRPSVLMPQKRNPYALTVVRGSAGVMIGRLTGQMALAKSPSARSDTFIYAYGEIPRALDLAGRVTRLMRSVVGGLTVNTTRMAAALEGGRTEAADLATVVMQRCGLDYHRSHRAVAEAIARAQGDGDLAAALVSVLNGMGVDTSLLAESDVARVLDPAALVESRDSTGGSAYGSIMSMAQGRRSLAAGLRDQALAERAHIDDRERSVVIRARAAANI</sequence>
<dbReference type="InterPro" id="IPR024083">
    <property type="entry name" value="Fumarase/histidase_N"/>
</dbReference>
<organism evidence="2">
    <name type="scientific">freshwater metagenome</name>
    <dbReference type="NCBI Taxonomy" id="449393"/>
    <lineage>
        <taxon>unclassified sequences</taxon>
        <taxon>metagenomes</taxon>
        <taxon>ecological metagenomes</taxon>
    </lineage>
</organism>
<dbReference type="GO" id="GO:0042450">
    <property type="term" value="P:L-arginine biosynthetic process via ornithine"/>
    <property type="evidence" value="ECO:0007669"/>
    <property type="project" value="InterPro"/>
</dbReference>
<evidence type="ECO:0000313" key="2">
    <source>
        <dbReference type="EMBL" id="CAB4751316.1"/>
    </source>
</evidence>
<dbReference type="PRINTS" id="PR00145">
    <property type="entry name" value="ARGSUCLYASE"/>
</dbReference>
<reference evidence="2" key="1">
    <citation type="submission" date="2020-05" db="EMBL/GenBank/DDBJ databases">
        <authorList>
            <person name="Chiriac C."/>
            <person name="Salcher M."/>
            <person name="Ghai R."/>
            <person name="Kavagutti S V."/>
        </authorList>
    </citation>
    <scope>NUCLEOTIDE SEQUENCE</scope>
</reference>
<accession>A0A6J6TW17</accession>
<dbReference type="AlphaFoldDB" id="A0A6J6TW17"/>
<protein>
    <submittedName>
        <fullName evidence="2">Unannotated protein</fullName>
    </submittedName>
</protein>
<dbReference type="EMBL" id="CAEZYW010000216">
    <property type="protein sequence ID" value="CAB4751316.1"/>
    <property type="molecule type" value="Genomic_DNA"/>
</dbReference>
<dbReference type="PANTHER" id="PTHR43814">
    <property type="entry name" value="ARGININOSUCCINATE LYASE"/>
    <property type="match status" value="1"/>
</dbReference>
<dbReference type="GO" id="GO:0005829">
    <property type="term" value="C:cytosol"/>
    <property type="evidence" value="ECO:0007669"/>
    <property type="project" value="TreeGrafter"/>
</dbReference>
<dbReference type="InterPro" id="IPR009049">
    <property type="entry name" value="Argininosuccinate_lyase"/>
</dbReference>
<evidence type="ECO:0000259" key="1">
    <source>
        <dbReference type="Pfam" id="PF00206"/>
    </source>
</evidence>
<name>A0A6J6TW17_9ZZZZ</name>
<proteinExistence type="predicted"/>
<dbReference type="Gene3D" id="1.10.275.10">
    <property type="entry name" value="Fumarase/aspartase (N-terminal domain)"/>
    <property type="match status" value="1"/>
</dbReference>
<dbReference type="SUPFAM" id="SSF48557">
    <property type="entry name" value="L-aspartase-like"/>
    <property type="match status" value="1"/>
</dbReference>